<comment type="caution">
    <text evidence="1">The sequence shown here is derived from an EMBL/GenBank/DDBJ whole genome shotgun (WGS) entry which is preliminary data.</text>
</comment>
<dbReference type="Proteomes" id="UP000034678">
    <property type="component" value="Unassembled WGS sequence"/>
</dbReference>
<accession>A0A0G1AFV8</accession>
<protein>
    <submittedName>
        <fullName evidence="1">Uncharacterized protein</fullName>
    </submittedName>
</protein>
<evidence type="ECO:0000313" key="1">
    <source>
        <dbReference type="EMBL" id="KKS59925.1"/>
    </source>
</evidence>
<proteinExistence type="predicted"/>
<name>A0A0G1AFV8_UNCKA</name>
<dbReference type="EMBL" id="LCDU01000012">
    <property type="protein sequence ID" value="KKS59925.1"/>
    <property type="molecule type" value="Genomic_DNA"/>
</dbReference>
<gene>
    <name evidence="1" type="ORF">UV26_C0012G0030</name>
</gene>
<reference evidence="1 2" key="1">
    <citation type="journal article" date="2015" name="Nature">
        <title>rRNA introns, odd ribosomes, and small enigmatic genomes across a large radiation of phyla.</title>
        <authorList>
            <person name="Brown C.T."/>
            <person name="Hug L.A."/>
            <person name="Thomas B.C."/>
            <person name="Sharon I."/>
            <person name="Castelle C.J."/>
            <person name="Singh A."/>
            <person name="Wilkins M.J."/>
            <person name="Williams K.H."/>
            <person name="Banfield J.F."/>
        </authorList>
    </citation>
    <scope>NUCLEOTIDE SEQUENCE [LARGE SCALE GENOMIC DNA]</scope>
</reference>
<sequence length="30" mass="3477">MLKTDTVKTVADVLYEKKLMLIQVKVLSRL</sequence>
<organism evidence="1 2">
    <name type="scientific">candidate division WWE3 bacterium GW2011_GWF2_42_42</name>
    <dbReference type="NCBI Taxonomy" id="1619142"/>
    <lineage>
        <taxon>Bacteria</taxon>
        <taxon>Katanobacteria</taxon>
    </lineage>
</organism>
<dbReference type="AlphaFoldDB" id="A0A0G1AFV8"/>
<evidence type="ECO:0000313" key="2">
    <source>
        <dbReference type="Proteomes" id="UP000034678"/>
    </source>
</evidence>
<dbReference type="STRING" id="1619142.UV26_C0012G0030"/>